<evidence type="ECO:0000313" key="2">
    <source>
        <dbReference type="Proteomes" id="UP001177260"/>
    </source>
</evidence>
<dbReference type="EMBL" id="JAOPJF010000018">
    <property type="protein sequence ID" value="KAK1146347.1"/>
    <property type="molecule type" value="Genomic_DNA"/>
</dbReference>
<protein>
    <submittedName>
        <fullName evidence="1">Uncharacterized protein</fullName>
    </submittedName>
</protein>
<gene>
    <name evidence="1" type="ORF">N8T08_003134</name>
</gene>
<proteinExistence type="predicted"/>
<reference evidence="1 2" key="1">
    <citation type="journal article" date="2023" name="ACS Omega">
        <title>Identification of the Neoaspergillic Acid Biosynthesis Gene Cluster by Establishing an In Vitro CRISPR-Ribonucleoprotein Genetic System in Aspergillus melleus.</title>
        <authorList>
            <person name="Yuan B."/>
            <person name="Grau M.F."/>
            <person name="Murata R.M."/>
            <person name="Torok T."/>
            <person name="Venkateswaran K."/>
            <person name="Stajich J.E."/>
            <person name="Wang C.C.C."/>
        </authorList>
    </citation>
    <scope>NUCLEOTIDE SEQUENCE [LARGE SCALE GENOMIC DNA]</scope>
    <source>
        <strain evidence="1 2">IMV 1140</strain>
    </source>
</reference>
<organism evidence="1 2">
    <name type="scientific">Aspergillus melleus</name>
    <dbReference type="NCBI Taxonomy" id="138277"/>
    <lineage>
        <taxon>Eukaryota</taxon>
        <taxon>Fungi</taxon>
        <taxon>Dikarya</taxon>
        <taxon>Ascomycota</taxon>
        <taxon>Pezizomycotina</taxon>
        <taxon>Eurotiomycetes</taxon>
        <taxon>Eurotiomycetidae</taxon>
        <taxon>Eurotiales</taxon>
        <taxon>Aspergillaceae</taxon>
        <taxon>Aspergillus</taxon>
        <taxon>Aspergillus subgen. Circumdati</taxon>
    </lineage>
</organism>
<evidence type="ECO:0000313" key="1">
    <source>
        <dbReference type="EMBL" id="KAK1146347.1"/>
    </source>
</evidence>
<keyword evidence="2" id="KW-1185">Reference proteome</keyword>
<name>A0ACC3B7M9_9EURO</name>
<accession>A0ACC3B7M9</accession>
<sequence>MQLTYVTAALAAVTTAHAIDTSATPSSSGSIPSPTPDSKLVDQEMFPTSSGQILLNHDKECYIELTDIQGCTGHSEPFGTVSKSTGNCHNNGAYPLVTNICDGQIWIYTHGKDNEETIIPPLGKGEFVTEGQFWFKNSTGHVNEVPYIMGYVKPGCEFHAKRYDGDKLTWDGSCYA</sequence>
<dbReference type="Proteomes" id="UP001177260">
    <property type="component" value="Unassembled WGS sequence"/>
</dbReference>
<comment type="caution">
    <text evidence="1">The sequence shown here is derived from an EMBL/GenBank/DDBJ whole genome shotgun (WGS) entry which is preliminary data.</text>
</comment>